<dbReference type="Proteomes" id="UP001176941">
    <property type="component" value="Chromosome 21"/>
</dbReference>
<organism evidence="1 2">
    <name type="scientific">Rangifer tarandus platyrhynchus</name>
    <name type="common">Svalbard reindeer</name>
    <dbReference type="NCBI Taxonomy" id="3082113"/>
    <lineage>
        <taxon>Eukaryota</taxon>
        <taxon>Metazoa</taxon>
        <taxon>Chordata</taxon>
        <taxon>Craniata</taxon>
        <taxon>Vertebrata</taxon>
        <taxon>Euteleostomi</taxon>
        <taxon>Mammalia</taxon>
        <taxon>Eutheria</taxon>
        <taxon>Laurasiatheria</taxon>
        <taxon>Artiodactyla</taxon>
        <taxon>Ruminantia</taxon>
        <taxon>Pecora</taxon>
        <taxon>Cervidae</taxon>
        <taxon>Odocoileinae</taxon>
        <taxon>Rangifer</taxon>
    </lineage>
</organism>
<proteinExistence type="predicted"/>
<protein>
    <submittedName>
        <fullName evidence="1">Uncharacterized protein</fullName>
    </submittedName>
</protein>
<name>A0ABN8YP55_RANTA</name>
<accession>A0ABN8YP55</accession>
<reference evidence="1" key="1">
    <citation type="submission" date="2023-04" db="EMBL/GenBank/DDBJ databases">
        <authorList>
            <consortium name="ELIXIR-Norway"/>
        </authorList>
    </citation>
    <scope>NUCLEOTIDE SEQUENCE [LARGE SCALE GENOMIC DNA]</scope>
</reference>
<keyword evidence="2" id="KW-1185">Reference proteome</keyword>
<gene>
    <name evidence="1" type="ORF">MRATA1EN1_LOCUS12319</name>
</gene>
<evidence type="ECO:0000313" key="1">
    <source>
        <dbReference type="EMBL" id="CAI9163357.1"/>
    </source>
</evidence>
<dbReference type="EMBL" id="OX459957">
    <property type="protein sequence ID" value="CAI9163357.1"/>
    <property type="molecule type" value="Genomic_DNA"/>
</dbReference>
<sequence>MPLLPLSLPSFSHQGPPGLRVQDSRQLRGEVSWLSLTLLSGTTSFPSEEAAAAPAKAAAAPALRVYIFFTKSSEIVNLFFKTQGGKEPCIICKQCIIYDVVQSLLYCGLSCSCCKNMSIDSPPPPRPLALCPTPSIPRDSDLCLSTLPCYC</sequence>
<evidence type="ECO:0000313" key="2">
    <source>
        <dbReference type="Proteomes" id="UP001176941"/>
    </source>
</evidence>